<reference evidence="7 8" key="1">
    <citation type="submission" date="2015-01" db="EMBL/GenBank/DDBJ databases">
        <title>The Genome Sequence of Ochroconis gallopava CBS43764.</title>
        <authorList>
            <consortium name="The Broad Institute Genomics Platform"/>
            <person name="Cuomo C."/>
            <person name="de Hoog S."/>
            <person name="Gorbushina A."/>
            <person name="Stielow B."/>
            <person name="Teixiera M."/>
            <person name="Abouelleil A."/>
            <person name="Chapman S.B."/>
            <person name="Priest M."/>
            <person name="Young S.K."/>
            <person name="Wortman J."/>
            <person name="Nusbaum C."/>
            <person name="Birren B."/>
        </authorList>
    </citation>
    <scope>NUCLEOTIDE SEQUENCE [LARGE SCALE GENOMIC DNA]</scope>
    <source>
        <strain evidence="7 8">CBS 43764</strain>
    </source>
</reference>
<feature type="transmembrane region" description="Helical" evidence="6">
    <location>
        <begin position="182"/>
        <end position="202"/>
    </location>
</feature>
<gene>
    <name evidence="7" type="ORF">PV09_04205</name>
</gene>
<dbReference type="AlphaFoldDB" id="A0A0D2AF24"/>
<evidence type="ECO:0000256" key="1">
    <source>
        <dbReference type="ARBA" id="ARBA00004141"/>
    </source>
</evidence>
<dbReference type="PANTHER" id="PTHR42038">
    <property type="match status" value="1"/>
</dbReference>
<dbReference type="InParanoid" id="A0A0D2AF24"/>
<feature type="transmembrane region" description="Helical" evidence="6">
    <location>
        <begin position="35"/>
        <end position="53"/>
    </location>
</feature>
<dbReference type="GeneID" id="27312178"/>
<feature type="transmembrane region" description="Helical" evidence="6">
    <location>
        <begin position="92"/>
        <end position="111"/>
    </location>
</feature>
<dbReference type="EMBL" id="KN847539">
    <property type="protein sequence ID" value="KIW05050.1"/>
    <property type="molecule type" value="Genomic_DNA"/>
</dbReference>
<keyword evidence="8" id="KW-1185">Reference proteome</keyword>
<evidence type="ECO:0000256" key="5">
    <source>
        <dbReference type="ARBA" id="ARBA00023136"/>
    </source>
</evidence>
<organism evidence="7 8">
    <name type="scientific">Verruconis gallopava</name>
    <dbReference type="NCBI Taxonomy" id="253628"/>
    <lineage>
        <taxon>Eukaryota</taxon>
        <taxon>Fungi</taxon>
        <taxon>Dikarya</taxon>
        <taxon>Ascomycota</taxon>
        <taxon>Pezizomycotina</taxon>
        <taxon>Dothideomycetes</taxon>
        <taxon>Pleosporomycetidae</taxon>
        <taxon>Venturiales</taxon>
        <taxon>Sympoventuriaceae</taxon>
        <taxon>Verruconis</taxon>
    </lineage>
</organism>
<comment type="subcellular location">
    <subcellularLocation>
        <location evidence="1">Membrane</location>
        <topology evidence="1">Multi-pass membrane protein</topology>
    </subcellularLocation>
</comment>
<dbReference type="GO" id="GO:0016020">
    <property type="term" value="C:membrane"/>
    <property type="evidence" value="ECO:0007669"/>
    <property type="project" value="UniProtKB-SubCell"/>
</dbReference>
<comment type="similarity">
    <text evidence="2">Belongs to the paxB family.</text>
</comment>
<evidence type="ECO:0000256" key="3">
    <source>
        <dbReference type="ARBA" id="ARBA00022692"/>
    </source>
</evidence>
<proteinExistence type="inferred from homology"/>
<keyword evidence="3 6" id="KW-0812">Transmembrane</keyword>
<evidence type="ECO:0000256" key="4">
    <source>
        <dbReference type="ARBA" id="ARBA00022989"/>
    </source>
</evidence>
<keyword evidence="4 6" id="KW-1133">Transmembrane helix</keyword>
<dbReference type="OrthoDB" id="5294024at2759"/>
<evidence type="ECO:0000313" key="7">
    <source>
        <dbReference type="EMBL" id="KIW05050.1"/>
    </source>
</evidence>
<dbReference type="HOGENOM" id="CLU_087059_2_0_1"/>
<dbReference type="GO" id="GO:0016829">
    <property type="term" value="F:lyase activity"/>
    <property type="evidence" value="ECO:0007669"/>
    <property type="project" value="InterPro"/>
</dbReference>
<feature type="transmembrane region" description="Helical" evidence="6">
    <location>
        <begin position="148"/>
        <end position="170"/>
    </location>
</feature>
<protein>
    <submittedName>
        <fullName evidence="7">Uncharacterized protein</fullName>
    </submittedName>
</protein>
<accession>A0A0D2AF24</accession>
<dbReference type="InterPro" id="IPR039020">
    <property type="entry name" value="PaxB-like"/>
</dbReference>
<dbReference type="PANTHER" id="PTHR42038:SF4">
    <property type="entry name" value="INTEGRAL MEMBRANE PROTEIN"/>
    <property type="match status" value="1"/>
</dbReference>
<dbReference type="VEuPathDB" id="FungiDB:PV09_04205"/>
<feature type="transmembrane region" description="Helical" evidence="6">
    <location>
        <begin position="214"/>
        <end position="235"/>
    </location>
</feature>
<name>A0A0D2AF24_9PEZI</name>
<dbReference type="Proteomes" id="UP000053259">
    <property type="component" value="Unassembled WGS sequence"/>
</dbReference>
<evidence type="ECO:0000256" key="6">
    <source>
        <dbReference type="SAM" id="Phobius"/>
    </source>
</evidence>
<evidence type="ECO:0000313" key="8">
    <source>
        <dbReference type="Proteomes" id="UP000053259"/>
    </source>
</evidence>
<evidence type="ECO:0000256" key="2">
    <source>
        <dbReference type="ARBA" id="ARBA00006757"/>
    </source>
</evidence>
<dbReference type="Pfam" id="PF25129">
    <property type="entry name" value="Pyr4-TMTC"/>
    <property type="match status" value="1"/>
</dbReference>
<feature type="transmembrane region" description="Helical" evidence="6">
    <location>
        <begin position="123"/>
        <end position="142"/>
    </location>
</feature>
<keyword evidence="5 6" id="KW-0472">Membrane</keyword>
<sequence length="252" mass="28919">MPFDVAHALTGRHLIVQPSDAALSPPESYLYVQDGLIISCGVFYALCYYFYMIATVRDRFIAGPVEFLCGTMAYELYYAFVMPSSALEFSCFIVWFLMDATFAGVAIAYAYPTGKRTIVTLRTILGVVVGVIFFHALCMQFPDEREQVTAYWTGWLLETPIGWGELYHLISREDTKGQSLEIWICRFLGCLTANGVFMWRYLNVPQNWEYVGSWWSIALVAVTIFPEIIYPYYYIKMHQKTITSSAKEDKKD</sequence>
<dbReference type="RefSeq" id="XP_016214919.1">
    <property type="nucleotide sequence ID" value="XM_016357515.1"/>
</dbReference>
<feature type="transmembrane region" description="Helical" evidence="6">
    <location>
        <begin position="60"/>
        <end position="80"/>
    </location>
</feature>